<dbReference type="EMBL" id="FNVQ01000005">
    <property type="protein sequence ID" value="SEG82011.1"/>
    <property type="molecule type" value="Genomic_DNA"/>
</dbReference>
<protein>
    <recommendedName>
        <fullName evidence="2">PepSY domain-containing protein</fullName>
    </recommendedName>
</protein>
<organism evidence="3 4">
    <name type="scientific">Marinobacterium lutimaris</name>
    <dbReference type="NCBI Taxonomy" id="568106"/>
    <lineage>
        <taxon>Bacteria</taxon>
        <taxon>Pseudomonadati</taxon>
        <taxon>Pseudomonadota</taxon>
        <taxon>Gammaproteobacteria</taxon>
        <taxon>Oceanospirillales</taxon>
        <taxon>Oceanospirillaceae</taxon>
        <taxon>Marinobacterium</taxon>
    </lineage>
</organism>
<keyword evidence="1" id="KW-0732">Signal</keyword>
<reference evidence="3 4" key="1">
    <citation type="submission" date="2016-10" db="EMBL/GenBank/DDBJ databases">
        <authorList>
            <person name="de Groot N.N."/>
        </authorList>
    </citation>
    <scope>NUCLEOTIDE SEQUENCE [LARGE SCALE GENOMIC DNA]</scope>
    <source>
        <strain evidence="3 4">DSM 22012</strain>
    </source>
</reference>
<accession>A0A1H6D9G7</accession>
<proteinExistence type="predicted"/>
<dbReference type="InterPro" id="IPR025711">
    <property type="entry name" value="PepSY"/>
</dbReference>
<sequence length="87" mass="9883">MKKFLALAAIAFGAISSSAFAKDLCDVPEDQWQSMEAFEQAITDKGWKIKKTKVDDGCYEVYGWDENGEKVEAYFNPKTFELVKMDD</sequence>
<name>A0A1H6D9G7_9GAMM</name>
<dbReference type="Pfam" id="PF13670">
    <property type="entry name" value="PepSY_2"/>
    <property type="match status" value="1"/>
</dbReference>
<feature type="domain" description="PepSY" evidence="2">
    <location>
        <begin position="6"/>
        <end position="85"/>
    </location>
</feature>
<keyword evidence="4" id="KW-1185">Reference proteome</keyword>
<dbReference type="AlphaFoldDB" id="A0A1H6D9G7"/>
<evidence type="ECO:0000313" key="3">
    <source>
        <dbReference type="EMBL" id="SEG82011.1"/>
    </source>
</evidence>
<evidence type="ECO:0000259" key="2">
    <source>
        <dbReference type="Pfam" id="PF13670"/>
    </source>
</evidence>
<feature type="signal peptide" evidence="1">
    <location>
        <begin position="1"/>
        <end position="21"/>
    </location>
</feature>
<evidence type="ECO:0000313" key="4">
    <source>
        <dbReference type="Proteomes" id="UP000236745"/>
    </source>
</evidence>
<evidence type="ECO:0000256" key="1">
    <source>
        <dbReference type="SAM" id="SignalP"/>
    </source>
</evidence>
<dbReference type="OrthoDB" id="5625293at2"/>
<dbReference type="RefSeq" id="WP_104005115.1">
    <property type="nucleotide sequence ID" value="NZ_FNVQ01000005.1"/>
</dbReference>
<dbReference type="Proteomes" id="UP000236745">
    <property type="component" value="Unassembled WGS sequence"/>
</dbReference>
<feature type="chain" id="PRO_5009295648" description="PepSY domain-containing protein" evidence="1">
    <location>
        <begin position="22"/>
        <end position="87"/>
    </location>
</feature>
<gene>
    <name evidence="3" type="ORF">SAMN05444390_105293</name>
</gene>